<accession>A0A098E5M1</accession>
<reference evidence="1 2" key="2">
    <citation type="journal article" date="2014" name="BMC Genomics">
        <title>An improved genome of the model marine alga Ostreococcus tauri unfolds by assessing Illumina de novo assemblies.</title>
        <authorList>
            <person name="Blanc-Mathieu R."/>
            <person name="Verhelst B."/>
            <person name="Derelle E."/>
            <person name="Rombauts S."/>
            <person name="Bouget F.Y."/>
            <person name="Carre I."/>
            <person name="Chateau A."/>
            <person name="Eyre-Walker A."/>
            <person name="Grimsley N."/>
            <person name="Moreau H."/>
            <person name="Piegu B."/>
            <person name="Rivals E."/>
            <person name="Schackwitz W."/>
            <person name="Van de Peer Y."/>
            <person name="Piganeau G."/>
        </authorList>
    </citation>
    <scope>NUCLEOTIDE SEQUENCE [LARGE SCALE GENOMIC DNA]</scope>
    <source>
        <strain evidence="2">OTTH 0595 / CCAP 157/2 / RCC745</strain>
    </source>
</reference>
<reference evidence="2" key="1">
    <citation type="journal article" date="2006" name="Proc. Natl. Acad. Sci. U.S.A.">
        <title>Genome analysis of the smallest free-living eukaryote Ostreococcus tauri unveils many unique features.</title>
        <authorList>
            <person name="Derelle E."/>
            <person name="Ferraz C."/>
            <person name="Rombauts S."/>
            <person name="Rouze P."/>
            <person name="Worden A.Z."/>
            <person name="Robbens S."/>
            <person name="Partensky F."/>
            <person name="Degroeve S."/>
            <person name="Echeynie S."/>
            <person name="Cooke R."/>
            <person name="Saeys Y."/>
            <person name="Wuyts J."/>
            <person name="Jabbari K."/>
            <person name="Bowler C."/>
            <person name="Panaud O."/>
            <person name="Piegu B."/>
            <person name="Ball S.G."/>
            <person name="Ral J.-P."/>
            <person name="Bouget F.-Y."/>
            <person name="Piganeau G."/>
            <person name="De Baets B."/>
            <person name="Picard A."/>
            <person name="Delseny M."/>
            <person name="Demaille J."/>
            <person name="Van de Peer Y."/>
            <person name="Moreau H."/>
        </authorList>
    </citation>
    <scope>NUCLEOTIDE SEQUENCE [LARGE SCALE GENOMIC DNA]</scope>
    <source>
        <strain evidence="2">OTTH 0595 / CCAP 157/2 / RCC745</strain>
    </source>
</reference>
<name>A0A098E5M1_OSTTA</name>
<dbReference type="Proteomes" id="UP000009170">
    <property type="component" value="Unassembled WGS sequence"/>
</dbReference>
<gene>
    <name evidence="1" type="ORF">OT_ostta16g01465</name>
</gene>
<keyword evidence="2" id="KW-1185">Reference proteome</keyword>
<dbReference type="KEGG" id="ota:OT_ostta16g01465"/>
<dbReference type="GeneID" id="9830970"/>
<proteinExistence type="predicted"/>
<dbReference type="RefSeq" id="XP_003083596.2">
    <property type="nucleotide sequence ID" value="XM_003083548.2"/>
</dbReference>
<protein>
    <submittedName>
        <fullName evidence="1">Unnamed product</fullName>
    </submittedName>
</protein>
<comment type="caution">
    <text evidence="1">The sequence shown here is derived from an EMBL/GenBank/DDBJ whole genome shotgun (WGS) entry which is preliminary data.</text>
</comment>
<sequence>MPDDASDAAYRLAVACALVFAVASVKRESSVVAATWTLSARARTREFSSALRDIRQSATTRALSTLTALAIACSVTKPTKRSFERWFSGFTRDLMTPSADAEDERNGGWRAWRAKARKAFRTYARATLDDGERGTMRGMMRKVSNAMTGGEGRVTTDDWVVARTCTVEDKAFFVGVLGLWWGPIPTVSRAQKGMKGIADAYGEQIIAMATSGR</sequence>
<dbReference type="AlphaFoldDB" id="A0A098E5M1"/>
<evidence type="ECO:0000313" key="1">
    <source>
        <dbReference type="EMBL" id="CEG00358.1"/>
    </source>
</evidence>
<dbReference type="EMBL" id="CAID01000016">
    <property type="protein sequence ID" value="CEG00358.1"/>
    <property type="molecule type" value="Genomic_DNA"/>
</dbReference>
<organism evidence="1 2">
    <name type="scientific">Ostreococcus tauri</name>
    <name type="common">Marine green alga</name>
    <dbReference type="NCBI Taxonomy" id="70448"/>
    <lineage>
        <taxon>Eukaryota</taxon>
        <taxon>Viridiplantae</taxon>
        <taxon>Chlorophyta</taxon>
        <taxon>Mamiellophyceae</taxon>
        <taxon>Mamiellales</taxon>
        <taxon>Bathycoccaceae</taxon>
        <taxon>Ostreococcus</taxon>
    </lineage>
</organism>
<evidence type="ECO:0000313" key="2">
    <source>
        <dbReference type="Proteomes" id="UP000009170"/>
    </source>
</evidence>
<dbReference type="InParanoid" id="A0A098E5M1"/>